<dbReference type="GO" id="GO:0004175">
    <property type="term" value="F:endopeptidase activity"/>
    <property type="evidence" value="ECO:0007669"/>
    <property type="project" value="UniProtKB-ARBA"/>
</dbReference>
<evidence type="ECO:0000256" key="1">
    <source>
        <dbReference type="SAM" id="MobiDB-lite"/>
    </source>
</evidence>
<keyword evidence="4" id="KW-1185">Reference proteome</keyword>
<organism evidence="3 4">
    <name type="scientific">Edaphochlamys debaryana</name>
    <dbReference type="NCBI Taxonomy" id="47281"/>
    <lineage>
        <taxon>Eukaryota</taxon>
        <taxon>Viridiplantae</taxon>
        <taxon>Chlorophyta</taxon>
        <taxon>core chlorophytes</taxon>
        <taxon>Chlorophyceae</taxon>
        <taxon>CS clade</taxon>
        <taxon>Chlamydomonadales</taxon>
        <taxon>Chlamydomonadales incertae sedis</taxon>
        <taxon>Edaphochlamys</taxon>
    </lineage>
</organism>
<dbReference type="Pfam" id="PF02517">
    <property type="entry name" value="Rce1-like"/>
    <property type="match status" value="1"/>
</dbReference>
<accession>A0A836C6A3</accession>
<evidence type="ECO:0000313" key="4">
    <source>
        <dbReference type="Proteomes" id="UP000612055"/>
    </source>
</evidence>
<feature type="region of interest" description="Disordered" evidence="1">
    <location>
        <begin position="26"/>
        <end position="131"/>
    </location>
</feature>
<evidence type="ECO:0000259" key="2">
    <source>
        <dbReference type="Pfam" id="PF02517"/>
    </source>
</evidence>
<feature type="compositionally biased region" description="Basic and acidic residues" evidence="1">
    <location>
        <begin position="104"/>
        <end position="118"/>
    </location>
</feature>
<feature type="domain" description="CAAX prenyl protease 2/Lysostaphin resistance protein A-like" evidence="2">
    <location>
        <begin position="320"/>
        <end position="406"/>
    </location>
</feature>
<feature type="compositionally biased region" description="Low complexity" evidence="1">
    <location>
        <begin position="194"/>
        <end position="209"/>
    </location>
</feature>
<reference evidence="3" key="1">
    <citation type="journal article" date="2020" name="bioRxiv">
        <title>Comparative genomics of Chlamydomonas.</title>
        <authorList>
            <person name="Craig R.J."/>
            <person name="Hasan A.R."/>
            <person name="Ness R.W."/>
            <person name="Keightley P.D."/>
        </authorList>
    </citation>
    <scope>NUCLEOTIDE SEQUENCE</scope>
    <source>
        <strain evidence="3">CCAP 11/70</strain>
    </source>
</reference>
<evidence type="ECO:0000313" key="3">
    <source>
        <dbReference type="EMBL" id="KAG2500923.1"/>
    </source>
</evidence>
<dbReference type="InterPro" id="IPR003675">
    <property type="entry name" value="Rce1/LyrA-like_dom"/>
</dbReference>
<dbReference type="OrthoDB" id="2017864at2759"/>
<comment type="caution">
    <text evidence="3">The sequence shown here is derived from an EMBL/GenBank/DDBJ whole genome shotgun (WGS) entry which is preliminary data.</text>
</comment>
<dbReference type="EMBL" id="JAEHOE010000002">
    <property type="protein sequence ID" value="KAG2500923.1"/>
    <property type="molecule type" value="Genomic_DNA"/>
</dbReference>
<sequence length="425" mass="43510">MGVPLPSLHAAPWRLEQCLRSRRGGTLLAQARKQSKKSRKQGQELEPAESEASTSVPRIVLESLESNLPSAPSPSSRPSRLQESSPGEIYPVFAPQPGASAPWRWDDGGEEPPEKATTSEEADAPRWNPRTGFMKTSAELAAEAEVAASTATASSPASSSSASSTPSAAASASTSSSSGPGLAPAPSTAPPAASPRTAPTPVEVTFTAPSAPPSPTPLPAVSKNAVLGSALATAFWMTVIAIFIRQYAALNAATAMGTDPQAVAALLRWPEGFESPLDAGVAVAAAAAVTGARQALLAVWTDLRVATDRSNAQILTPLNPIDVLVVALASGIPEELLFRGALVPASFPDWRGVLLAAALFGVLHNTGGRNPAFAAWAGAVGAVYGAAYVATGNIWVPAAAHVAANAASAFIWRSARAEEQQGAKK</sequence>
<dbReference type="PANTHER" id="PTHR43592:SF7">
    <property type="entry name" value="CAAX AMINO TERMINAL PROTEASE FAMILY PROTEIN"/>
    <property type="match status" value="1"/>
</dbReference>
<feature type="compositionally biased region" description="Low complexity" evidence="1">
    <location>
        <begin position="61"/>
        <end position="86"/>
    </location>
</feature>
<proteinExistence type="predicted"/>
<feature type="compositionally biased region" description="Low complexity" evidence="1">
    <location>
        <begin position="153"/>
        <end position="186"/>
    </location>
</feature>
<dbReference type="PANTHER" id="PTHR43592">
    <property type="entry name" value="CAAX AMINO TERMINAL PROTEASE"/>
    <property type="match status" value="1"/>
</dbReference>
<dbReference type="GO" id="GO:0080120">
    <property type="term" value="P:CAAX-box protein maturation"/>
    <property type="evidence" value="ECO:0007669"/>
    <property type="project" value="UniProtKB-ARBA"/>
</dbReference>
<dbReference type="AlphaFoldDB" id="A0A836C6A3"/>
<name>A0A836C6A3_9CHLO</name>
<gene>
    <name evidence="3" type="ORF">HYH03_000750</name>
</gene>
<feature type="region of interest" description="Disordered" evidence="1">
    <location>
        <begin position="153"/>
        <end position="217"/>
    </location>
</feature>
<dbReference type="Proteomes" id="UP000612055">
    <property type="component" value="Unassembled WGS sequence"/>
</dbReference>
<protein>
    <recommendedName>
        <fullName evidence="2">CAAX prenyl protease 2/Lysostaphin resistance protein A-like domain-containing protein</fullName>
    </recommendedName>
</protein>